<protein>
    <submittedName>
        <fullName evidence="5">GntR family transcriptional regulator</fullName>
    </submittedName>
    <submittedName>
        <fullName evidence="6">HTH-type transcriptional repressor GlaR</fullName>
    </submittedName>
</protein>
<proteinExistence type="predicted"/>
<gene>
    <name evidence="6" type="primary">glaR</name>
    <name evidence="6" type="ORF">hbim_03185</name>
    <name evidence="5" type="ORF">MMAGJ_13460</name>
</gene>
<dbReference type="PRINTS" id="PR00035">
    <property type="entry name" value="HTHGNTR"/>
</dbReference>
<dbReference type="SUPFAM" id="SSF46785">
    <property type="entry name" value="Winged helix' DNA-binding domain"/>
    <property type="match status" value="1"/>
</dbReference>
<dbReference type="PANTHER" id="PTHR43537">
    <property type="entry name" value="TRANSCRIPTIONAL REGULATOR, GNTR FAMILY"/>
    <property type="match status" value="1"/>
</dbReference>
<dbReference type="Gene3D" id="1.10.10.10">
    <property type="entry name" value="Winged helix-like DNA-binding domain superfamily/Winged helix DNA-binding domain"/>
    <property type="match status" value="1"/>
</dbReference>
<reference evidence="5 7" key="1">
    <citation type="journal article" date="2019" name="Emerg. Microbes Infect.">
        <title>Comprehensive subspecies identification of 175 nontuberculous mycobacteria species based on 7547 genomic profiles.</title>
        <authorList>
            <person name="Matsumoto Y."/>
            <person name="Kinjo T."/>
            <person name="Motooka D."/>
            <person name="Nabeya D."/>
            <person name="Jung N."/>
            <person name="Uechi K."/>
            <person name="Horii T."/>
            <person name="Iida T."/>
            <person name="Fujita J."/>
            <person name="Nakamura S."/>
        </authorList>
    </citation>
    <scope>NUCLEOTIDE SEQUENCE [LARGE SCALE GENOMIC DNA]</scope>
    <source>
        <strain evidence="5 7">JCM 12375</strain>
    </source>
</reference>
<evidence type="ECO:0000313" key="6">
    <source>
        <dbReference type="EMBL" id="BDY29247.1"/>
    </source>
</evidence>
<keyword evidence="3" id="KW-0804">Transcription</keyword>
<dbReference type="EMBL" id="AP022567">
    <property type="protein sequence ID" value="BBX32064.1"/>
    <property type="molecule type" value="Genomic_DNA"/>
</dbReference>
<dbReference type="SUPFAM" id="SSF48008">
    <property type="entry name" value="GntR ligand-binding domain-like"/>
    <property type="match status" value="1"/>
</dbReference>
<dbReference type="SMART" id="SM00345">
    <property type="entry name" value="HTH_GNTR"/>
    <property type="match status" value="1"/>
</dbReference>
<evidence type="ECO:0000313" key="5">
    <source>
        <dbReference type="EMBL" id="BBX32064.1"/>
    </source>
</evidence>
<keyword evidence="1" id="KW-0805">Transcription regulation</keyword>
<evidence type="ECO:0000313" key="7">
    <source>
        <dbReference type="Proteomes" id="UP000465622"/>
    </source>
</evidence>
<dbReference type="PANTHER" id="PTHR43537:SF5">
    <property type="entry name" value="UXU OPERON TRANSCRIPTIONAL REGULATOR"/>
    <property type="match status" value="1"/>
</dbReference>
<accession>A0AAI8XNU0</accession>
<dbReference type="RefSeq" id="WP_051578774.1">
    <property type="nucleotide sequence ID" value="NZ_AP022567.1"/>
</dbReference>
<dbReference type="InterPro" id="IPR000524">
    <property type="entry name" value="Tscrpt_reg_HTH_GntR"/>
</dbReference>
<evidence type="ECO:0000313" key="8">
    <source>
        <dbReference type="Proteomes" id="UP001241092"/>
    </source>
</evidence>
<dbReference type="PROSITE" id="PS50949">
    <property type="entry name" value="HTH_GNTR"/>
    <property type="match status" value="1"/>
</dbReference>
<dbReference type="AlphaFoldDB" id="A0AAI8XNU0"/>
<evidence type="ECO:0000256" key="3">
    <source>
        <dbReference type="ARBA" id="ARBA00023163"/>
    </source>
</evidence>
<keyword evidence="7" id="KW-1185">Reference proteome</keyword>
<dbReference type="EMBL" id="AP027452">
    <property type="protein sequence ID" value="BDY29247.1"/>
    <property type="molecule type" value="Genomic_DNA"/>
</dbReference>
<keyword evidence="2" id="KW-0238">DNA-binding</keyword>
<dbReference type="CDD" id="cd07377">
    <property type="entry name" value="WHTH_GntR"/>
    <property type="match status" value="1"/>
</dbReference>
<dbReference type="Gene3D" id="1.20.120.530">
    <property type="entry name" value="GntR ligand-binding domain-like"/>
    <property type="match status" value="1"/>
</dbReference>
<name>A0AAI8XNU0_MYCME</name>
<dbReference type="InterPro" id="IPR011711">
    <property type="entry name" value="GntR_C"/>
</dbReference>
<evidence type="ECO:0000256" key="2">
    <source>
        <dbReference type="ARBA" id="ARBA00023125"/>
    </source>
</evidence>
<dbReference type="InterPro" id="IPR036390">
    <property type="entry name" value="WH_DNA-bd_sf"/>
</dbReference>
<evidence type="ECO:0000259" key="4">
    <source>
        <dbReference type="PROSITE" id="PS50949"/>
    </source>
</evidence>
<dbReference type="SMART" id="SM00895">
    <property type="entry name" value="FCD"/>
    <property type="match status" value="1"/>
</dbReference>
<dbReference type="Proteomes" id="UP000465622">
    <property type="component" value="Chromosome"/>
</dbReference>
<organism evidence="6 8">
    <name type="scientific">Mycolicibacterium mageritense</name>
    <name type="common">Mycobacterium mageritense</name>
    <dbReference type="NCBI Taxonomy" id="53462"/>
    <lineage>
        <taxon>Bacteria</taxon>
        <taxon>Bacillati</taxon>
        <taxon>Actinomycetota</taxon>
        <taxon>Actinomycetes</taxon>
        <taxon>Mycobacteriales</taxon>
        <taxon>Mycobacteriaceae</taxon>
        <taxon>Mycolicibacterium</taxon>
    </lineage>
</organism>
<dbReference type="Pfam" id="PF00392">
    <property type="entry name" value="GntR"/>
    <property type="match status" value="1"/>
</dbReference>
<sequence>MDHASSRLYRNDKPLREIIGDEIRSRIFDGRFQPGDRLVERDLAEMFSASRHPVREALRTLQREGLAESLPSRGLVVSTLDQRQVTDLFGIREALEVHAVREATVRIAQGTPHHLHDALADARTAIASGDVDAAHAANARFHDEIIALSGNVLLEGILEPLMGRLHWLFRQILDVEMVIDEHQRLCDAMVAGDPERAATLARAHVLTYRAHTLDYLFGEDSTRAQ</sequence>
<feature type="domain" description="HTH gntR-type" evidence="4">
    <location>
        <begin position="13"/>
        <end position="80"/>
    </location>
</feature>
<reference evidence="6" key="3">
    <citation type="submission" date="2023-03" db="EMBL/GenBank/DDBJ databases">
        <title>Draft genome sequence of a Mycolicibacterium mageritense strain H4_3_1 isolated from a hybrid biological-inorganic system reactor.</title>
        <authorList>
            <person name="Feng X."/>
            <person name="Kazama D."/>
            <person name="Sato K."/>
            <person name="Kobayashi H."/>
        </authorList>
    </citation>
    <scope>NUCLEOTIDE SEQUENCE</scope>
    <source>
        <strain evidence="6">H4_3_1</strain>
    </source>
</reference>
<dbReference type="Pfam" id="PF07729">
    <property type="entry name" value="FCD"/>
    <property type="match status" value="1"/>
</dbReference>
<reference evidence="5" key="2">
    <citation type="submission" date="2020-02" db="EMBL/GenBank/DDBJ databases">
        <authorList>
            <person name="Matsumoto Y."/>
            <person name="Motooka D."/>
            <person name="Nakamura S."/>
        </authorList>
    </citation>
    <scope>NUCLEOTIDE SEQUENCE</scope>
    <source>
        <strain evidence="5">JCM 12375</strain>
    </source>
</reference>
<dbReference type="InterPro" id="IPR008920">
    <property type="entry name" value="TF_FadR/GntR_C"/>
</dbReference>
<evidence type="ECO:0000256" key="1">
    <source>
        <dbReference type="ARBA" id="ARBA00023015"/>
    </source>
</evidence>
<dbReference type="GO" id="GO:0003677">
    <property type="term" value="F:DNA binding"/>
    <property type="evidence" value="ECO:0007669"/>
    <property type="project" value="UniProtKB-KW"/>
</dbReference>
<dbReference type="Proteomes" id="UP001241092">
    <property type="component" value="Chromosome"/>
</dbReference>
<dbReference type="InterPro" id="IPR036388">
    <property type="entry name" value="WH-like_DNA-bd_sf"/>
</dbReference>
<dbReference type="GO" id="GO:0003700">
    <property type="term" value="F:DNA-binding transcription factor activity"/>
    <property type="evidence" value="ECO:0007669"/>
    <property type="project" value="InterPro"/>
</dbReference>